<keyword evidence="14" id="KW-0249">Electron transport</keyword>
<comment type="catalytic activity">
    <reaction evidence="14">
        <text>octadecanoyl-CoA + 2 Fe(II)-[cytochrome b5] + O2 + 2 H(+) = (9Z)-octadecenoyl-CoA + 2 Fe(III)-[cytochrome b5] + 2 H2O</text>
        <dbReference type="Rhea" id="RHEA:19721"/>
        <dbReference type="Rhea" id="RHEA-COMP:10438"/>
        <dbReference type="Rhea" id="RHEA-COMP:10439"/>
        <dbReference type="ChEBI" id="CHEBI:15377"/>
        <dbReference type="ChEBI" id="CHEBI:15378"/>
        <dbReference type="ChEBI" id="CHEBI:15379"/>
        <dbReference type="ChEBI" id="CHEBI:29033"/>
        <dbReference type="ChEBI" id="CHEBI:29034"/>
        <dbReference type="ChEBI" id="CHEBI:57387"/>
        <dbReference type="ChEBI" id="CHEBI:57394"/>
        <dbReference type="EC" id="1.14.19.1"/>
    </reaction>
</comment>
<evidence type="ECO:0000256" key="4">
    <source>
        <dbReference type="ARBA" id="ARBA00022617"/>
    </source>
</evidence>
<keyword evidence="4 14" id="KW-0349">Heme</keyword>
<dbReference type="GO" id="GO:0005506">
    <property type="term" value="F:iron ion binding"/>
    <property type="evidence" value="ECO:0007669"/>
    <property type="project" value="TreeGrafter"/>
</dbReference>
<keyword evidence="14" id="KW-0813">Transport</keyword>
<dbReference type="InterPro" id="IPR015876">
    <property type="entry name" value="Acyl-CoA_DS"/>
</dbReference>
<evidence type="ECO:0000256" key="7">
    <source>
        <dbReference type="ARBA" id="ARBA00022832"/>
    </source>
</evidence>
<keyword evidence="6 14" id="KW-0479">Metal-binding</keyword>
<dbReference type="EMBL" id="JAUEPR010000005">
    <property type="protein sequence ID" value="KAK0485056.1"/>
    <property type="molecule type" value="Genomic_DNA"/>
</dbReference>
<keyword evidence="3 14" id="KW-0444">Lipid biosynthesis</keyword>
<evidence type="ECO:0000256" key="3">
    <source>
        <dbReference type="ARBA" id="ARBA00022516"/>
    </source>
</evidence>
<feature type="domain" description="Cytochrome b5 heme-binding" evidence="16">
    <location>
        <begin position="359"/>
        <end position="418"/>
    </location>
</feature>
<dbReference type="GO" id="GO:0004768">
    <property type="term" value="F:stearoyl-CoA 9-desaturase activity"/>
    <property type="evidence" value="ECO:0007669"/>
    <property type="project" value="UniProtKB-UniRule"/>
</dbReference>
<proteinExistence type="inferred from homology"/>
<keyword evidence="7 14" id="KW-0276">Fatty acid metabolism</keyword>
<feature type="transmembrane region" description="Helical" evidence="15">
    <location>
        <begin position="186"/>
        <end position="208"/>
    </location>
</feature>
<dbReference type="Pfam" id="PF00173">
    <property type="entry name" value="Cyt-b5"/>
    <property type="match status" value="1"/>
</dbReference>
<dbReference type="GO" id="GO:0005789">
    <property type="term" value="C:endoplasmic reticulum membrane"/>
    <property type="evidence" value="ECO:0007669"/>
    <property type="project" value="TreeGrafter"/>
</dbReference>
<evidence type="ECO:0000313" key="18">
    <source>
        <dbReference type="Proteomes" id="UP001175227"/>
    </source>
</evidence>
<keyword evidence="9 14" id="KW-0560">Oxidoreductase</keyword>
<reference evidence="17" key="1">
    <citation type="submission" date="2023-06" db="EMBL/GenBank/DDBJ databases">
        <authorList>
            <consortium name="Lawrence Berkeley National Laboratory"/>
            <person name="Ahrendt S."/>
            <person name="Sahu N."/>
            <person name="Indic B."/>
            <person name="Wong-Bajracharya J."/>
            <person name="Merenyi Z."/>
            <person name="Ke H.-M."/>
            <person name="Monk M."/>
            <person name="Kocsube S."/>
            <person name="Drula E."/>
            <person name="Lipzen A."/>
            <person name="Balint B."/>
            <person name="Henrissat B."/>
            <person name="Andreopoulos B."/>
            <person name="Martin F.M."/>
            <person name="Harder C.B."/>
            <person name="Rigling D."/>
            <person name="Ford K.L."/>
            <person name="Foster G.D."/>
            <person name="Pangilinan J."/>
            <person name="Papanicolaou A."/>
            <person name="Barry K."/>
            <person name="LaButti K."/>
            <person name="Viragh M."/>
            <person name="Koriabine M."/>
            <person name="Yan M."/>
            <person name="Riley R."/>
            <person name="Champramary S."/>
            <person name="Plett K.L."/>
            <person name="Tsai I.J."/>
            <person name="Slot J."/>
            <person name="Sipos G."/>
            <person name="Plett J."/>
            <person name="Nagy L.G."/>
            <person name="Grigoriev I.V."/>
        </authorList>
    </citation>
    <scope>NUCLEOTIDE SEQUENCE</scope>
    <source>
        <strain evidence="17">ICMP 16352</strain>
    </source>
</reference>
<evidence type="ECO:0000256" key="12">
    <source>
        <dbReference type="ARBA" id="ARBA00023136"/>
    </source>
</evidence>
<dbReference type="PRINTS" id="PR00363">
    <property type="entry name" value="CYTOCHROMEB5"/>
</dbReference>
<evidence type="ECO:0000256" key="2">
    <source>
        <dbReference type="ARBA" id="ARBA00009295"/>
    </source>
</evidence>
<comment type="caution">
    <text evidence="17">The sequence shown here is derived from an EMBL/GenBank/DDBJ whole genome shotgun (WGS) entry which is preliminary data.</text>
</comment>
<dbReference type="AlphaFoldDB" id="A0AA39PIW7"/>
<protein>
    <recommendedName>
        <fullName evidence="14">Acyl-CoA desaturase</fullName>
        <ecNumber evidence="14">1.14.19.1</ecNumber>
    </recommendedName>
</protein>
<keyword evidence="10 14" id="KW-0408">Iron</keyword>
<dbReference type="EC" id="1.14.19.1" evidence="14"/>
<dbReference type="PANTHER" id="PTHR11351:SF31">
    <property type="entry name" value="DESATURASE 1, ISOFORM A-RELATED"/>
    <property type="match status" value="1"/>
</dbReference>
<name>A0AA39PIW7_9AGAR</name>
<feature type="transmembrane region" description="Helical" evidence="15">
    <location>
        <begin position="106"/>
        <end position="127"/>
    </location>
</feature>
<comment type="cofactor">
    <cofactor evidence="14">
        <name>Fe(2+)</name>
        <dbReference type="ChEBI" id="CHEBI:29033"/>
    </cofactor>
    <text evidence="14">Expected to bind 2 Fe(2+) ions per subunit.</text>
</comment>
<comment type="subcellular location">
    <subcellularLocation>
        <location evidence="1">Membrane</location>
        <topology evidence="1">Multi-pass membrane protein</topology>
    </subcellularLocation>
</comment>
<keyword evidence="12 15" id="KW-0472">Membrane</keyword>
<dbReference type="PIRSF" id="PIRSF000345">
    <property type="entry name" value="OLE1"/>
    <property type="match status" value="1"/>
</dbReference>
<dbReference type="CDD" id="cd03505">
    <property type="entry name" value="Delta9-FADS-like"/>
    <property type="match status" value="1"/>
</dbReference>
<keyword evidence="13 14" id="KW-0275">Fatty acid biosynthesis</keyword>
<dbReference type="InterPro" id="IPR005804">
    <property type="entry name" value="FA_desaturase_dom"/>
</dbReference>
<dbReference type="PROSITE" id="PS00476">
    <property type="entry name" value="FATTY_ACID_DESATUR_1"/>
    <property type="match status" value="1"/>
</dbReference>
<evidence type="ECO:0000256" key="1">
    <source>
        <dbReference type="ARBA" id="ARBA00004141"/>
    </source>
</evidence>
<dbReference type="InterPro" id="IPR018506">
    <property type="entry name" value="Cyt_B5_heme-BS"/>
</dbReference>
<evidence type="ECO:0000256" key="10">
    <source>
        <dbReference type="ARBA" id="ARBA00023004"/>
    </source>
</evidence>
<keyword evidence="8 15" id="KW-1133">Transmembrane helix</keyword>
<dbReference type="GO" id="GO:0006636">
    <property type="term" value="P:unsaturated fatty acid biosynthetic process"/>
    <property type="evidence" value="ECO:0007669"/>
    <property type="project" value="UniProtKB-UniRule"/>
</dbReference>
<evidence type="ECO:0000256" key="6">
    <source>
        <dbReference type="ARBA" id="ARBA00022723"/>
    </source>
</evidence>
<feature type="transmembrane region" description="Helical" evidence="15">
    <location>
        <begin position="49"/>
        <end position="68"/>
    </location>
</feature>
<comment type="similarity">
    <text evidence="2 14">Belongs to the fatty acid desaturase type 1 family.</text>
</comment>
<dbReference type="SMART" id="SM01117">
    <property type="entry name" value="Cyt-b5"/>
    <property type="match status" value="1"/>
</dbReference>
<keyword evidence="18" id="KW-1185">Reference proteome</keyword>
<evidence type="ECO:0000256" key="14">
    <source>
        <dbReference type="PIRNR" id="PIRNR000345"/>
    </source>
</evidence>
<evidence type="ECO:0000256" key="8">
    <source>
        <dbReference type="ARBA" id="ARBA00022989"/>
    </source>
</evidence>
<dbReference type="InterPro" id="IPR001199">
    <property type="entry name" value="Cyt_B5-like_heme/steroid-bd"/>
</dbReference>
<evidence type="ECO:0000256" key="5">
    <source>
        <dbReference type="ARBA" id="ARBA00022692"/>
    </source>
</evidence>
<gene>
    <name evidence="17" type="ORF">IW261DRAFT_875863</name>
</gene>
<dbReference type="PROSITE" id="PS50255">
    <property type="entry name" value="CYTOCHROME_B5_2"/>
    <property type="match status" value="1"/>
</dbReference>
<dbReference type="PRINTS" id="PR00075">
    <property type="entry name" value="FACDDSATRASE"/>
</dbReference>
<dbReference type="InterPro" id="IPR036400">
    <property type="entry name" value="Cyt_B5-like_heme/steroid_sf"/>
</dbReference>
<dbReference type="GO" id="GO:0020037">
    <property type="term" value="F:heme binding"/>
    <property type="evidence" value="ECO:0007669"/>
    <property type="project" value="InterPro"/>
</dbReference>
<dbReference type="Pfam" id="PF00487">
    <property type="entry name" value="FA_desaturase"/>
    <property type="match status" value="1"/>
</dbReference>
<evidence type="ECO:0000256" key="15">
    <source>
        <dbReference type="SAM" id="Phobius"/>
    </source>
</evidence>
<keyword evidence="5 15" id="KW-0812">Transmembrane</keyword>
<accession>A0AA39PIW7</accession>
<dbReference type="InterPro" id="IPR001522">
    <property type="entry name" value="FADS-1_CS"/>
</dbReference>
<evidence type="ECO:0000259" key="16">
    <source>
        <dbReference type="PROSITE" id="PS50255"/>
    </source>
</evidence>
<evidence type="ECO:0000256" key="13">
    <source>
        <dbReference type="ARBA" id="ARBA00023160"/>
    </source>
</evidence>
<sequence>MAPTTESVSVLSTNLFQNPTLNAFQQGISFKMRITIFDNFPPIKGVRWFNVWVFIITPLLGMAGFFYAPSSRATAAFSVMYYVFSMLGVTAGYHRLWSHRSYNASIPLQLFLLAAGTSAAQGSAFFWSRSHRSHHRYTDTDKDPYNANRGFWWNHLGWMVFITDLHSGPADASDLRKDKLLQLQHSWYFFLLPIWAIILPTVIPGYFWGDWIGGFCFATMLRMTCAHHSTFALNSVAHYLGSAPFDDRLTPRDHFITAIVTMGEGYHNFHHQFPMDYRNAIRWYQFDPTKWFIAACKIFGFASHLRTFSGNEIKKGQLTMKLKNLKRVQEEITWPKPTEKLPVITWDTFQKESKDCPLILIAGFIHDVSSFIKEHPGGSEILKQSAGKDMTPAFFGGVYDHSNAAHNLLSMLRVGVLENGVETLAEPVKPEHAIPPSQSLYVATRRQLI</sequence>
<dbReference type="InterPro" id="IPR009160">
    <property type="entry name" value="Acyl-CoA_deSatase_haem/ster-bd"/>
</dbReference>
<organism evidence="17 18">
    <name type="scientific">Armillaria novae-zelandiae</name>
    <dbReference type="NCBI Taxonomy" id="153914"/>
    <lineage>
        <taxon>Eukaryota</taxon>
        <taxon>Fungi</taxon>
        <taxon>Dikarya</taxon>
        <taxon>Basidiomycota</taxon>
        <taxon>Agaricomycotina</taxon>
        <taxon>Agaricomycetes</taxon>
        <taxon>Agaricomycetidae</taxon>
        <taxon>Agaricales</taxon>
        <taxon>Marasmiineae</taxon>
        <taxon>Physalacriaceae</taxon>
        <taxon>Armillaria</taxon>
    </lineage>
</organism>
<evidence type="ECO:0000256" key="9">
    <source>
        <dbReference type="ARBA" id="ARBA00023002"/>
    </source>
</evidence>
<dbReference type="Gene3D" id="3.10.120.10">
    <property type="entry name" value="Cytochrome b5-like heme/steroid binding domain"/>
    <property type="match status" value="1"/>
</dbReference>
<dbReference type="Proteomes" id="UP001175227">
    <property type="component" value="Unassembled WGS sequence"/>
</dbReference>
<dbReference type="PROSITE" id="PS00191">
    <property type="entry name" value="CYTOCHROME_B5_1"/>
    <property type="match status" value="1"/>
</dbReference>
<feature type="transmembrane region" description="Helical" evidence="15">
    <location>
        <begin position="75"/>
        <end position="94"/>
    </location>
</feature>
<comment type="function">
    <text evidence="14">Stearoyl-CoA desaturase that utilizes O(2) and electrons from reduced cytochrome b5 to introduce the first double bond into saturated fatty acyl-CoA substrates.</text>
</comment>
<dbReference type="SUPFAM" id="SSF55856">
    <property type="entry name" value="Cytochrome b5-like heme/steroid binding domain"/>
    <property type="match status" value="1"/>
</dbReference>
<evidence type="ECO:0000256" key="11">
    <source>
        <dbReference type="ARBA" id="ARBA00023098"/>
    </source>
</evidence>
<dbReference type="PANTHER" id="PTHR11351">
    <property type="entry name" value="ACYL-COA DESATURASE"/>
    <property type="match status" value="1"/>
</dbReference>
<keyword evidence="11 14" id="KW-0443">Lipid metabolism</keyword>
<evidence type="ECO:0000313" key="17">
    <source>
        <dbReference type="EMBL" id="KAK0485056.1"/>
    </source>
</evidence>